<dbReference type="EMBL" id="BARV01022774">
    <property type="protein sequence ID" value="GAI23870.1"/>
    <property type="molecule type" value="Genomic_DNA"/>
</dbReference>
<reference evidence="1" key="1">
    <citation type="journal article" date="2014" name="Front. Microbiol.">
        <title>High frequency of phylogenetically diverse reductive dehalogenase-homologous genes in deep subseafloor sedimentary metagenomes.</title>
        <authorList>
            <person name="Kawai M."/>
            <person name="Futagami T."/>
            <person name="Toyoda A."/>
            <person name="Takaki Y."/>
            <person name="Nishi S."/>
            <person name="Hori S."/>
            <person name="Arai W."/>
            <person name="Tsubouchi T."/>
            <person name="Morono Y."/>
            <person name="Uchiyama I."/>
            <person name="Ito T."/>
            <person name="Fujiyama A."/>
            <person name="Inagaki F."/>
            <person name="Takami H."/>
        </authorList>
    </citation>
    <scope>NUCLEOTIDE SEQUENCE</scope>
    <source>
        <strain evidence="1">Expedition CK06-06</strain>
    </source>
</reference>
<protein>
    <submittedName>
        <fullName evidence="1">Uncharacterized protein</fullName>
    </submittedName>
</protein>
<evidence type="ECO:0000313" key="1">
    <source>
        <dbReference type="EMBL" id="GAI23870.1"/>
    </source>
</evidence>
<proteinExistence type="predicted"/>
<name>X1NAL1_9ZZZZ</name>
<feature type="non-terminal residue" evidence="1">
    <location>
        <position position="112"/>
    </location>
</feature>
<dbReference type="AlphaFoldDB" id="X1NAL1"/>
<accession>X1NAL1</accession>
<comment type="caution">
    <text evidence="1">The sequence shown here is derived from an EMBL/GenBank/DDBJ whole genome shotgun (WGS) entry which is preliminary data.</text>
</comment>
<organism evidence="1">
    <name type="scientific">marine sediment metagenome</name>
    <dbReference type="NCBI Taxonomy" id="412755"/>
    <lineage>
        <taxon>unclassified sequences</taxon>
        <taxon>metagenomes</taxon>
        <taxon>ecological metagenomes</taxon>
    </lineage>
</organism>
<gene>
    <name evidence="1" type="ORF">S06H3_37478</name>
</gene>
<sequence>MEKLVRAGEYQMDREMVKVLELCIENPLEVLSSGEKIASTDALLQKMIELLEEGKISMDDRERKKRMELARGLLDEKKILKLKERLTLLYDRREIQTRAREQTPLFKQKAEL</sequence>